<proteinExistence type="predicted"/>
<keyword evidence="3" id="KW-1185">Reference proteome</keyword>
<comment type="caution">
    <text evidence="2">The sequence shown here is derived from an EMBL/GenBank/DDBJ whole genome shotgun (WGS) entry which is preliminary data.</text>
</comment>
<reference evidence="2" key="1">
    <citation type="submission" date="2023-03" db="EMBL/GenBank/DDBJ databases">
        <title>Chromosome-scale reference genome and RAD-based genetic map of yellow starthistle (Centaurea solstitialis) reveal putative structural variation and QTLs associated with invader traits.</title>
        <authorList>
            <person name="Reatini B."/>
            <person name="Cang F.A."/>
            <person name="Jiang Q."/>
            <person name="Mckibben M.T.W."/>
            <person name="Barker M.S."/>
            <person name="Rieseberg L.H."/>
            <person name="Dlugosch K.M."/>
        </authorList>
    </citation>
    <scope>NUCLEOTIDE SEQUENCE</scope>
    <source>
        <strain evidence="2">CAN-66</strain>
        <tissue evidence="2">Leaf</tissue>
    </source>
</reference>
<name>A0AA38U623_9ASTR</name>
<accession>A0AA38U623</accession>
<dbReference type="EMBL" id="JARYMX010000001">
    <property type="protein sequence ID" value="KAJ9567851.1"/>
    <property type="molecule type" value="Genomic_DNA"/>
</dbReference>
<protein>
    <submittedName>
        <fullName evidence="2">Uncharacterized protein</fullName>
    </submittedName>
</protein>
<dbReference type="Proteomes" id="UP001172457">
    <property type="component" value="Chromosome 1"/>
</dbReference>
<dbReference type="AlphaFoldDB" id="A0AA38U623"/>
<organism evidence="2 3">
    <name type="scientific">Centaurea solstitialis</name>
    <name type="common">yellow star-thistle</name>
    <dbReference type="NCBI Taxonomy" id="347529"/>
    <lineage>
        <taxon>Eukaryota</taxon>
        <taxon>Viridiplantae</taxon>
        <taxon>Streptophyta</taxon>
        <taxon>Embryophyta</taxon>
        <taxon>Tracheophyta</taxon>
        <taxon>Spermatophyta</taxon>
        <taxon>Magnoliopsida</taxon>
        <taxon>eudicotyledons</taxon>
        <taxon>Gunneridae</taxon>
        <taxon>Pentapetalae</taxon>
        <taxon>asterids</taxon>
        <taxon>campanulids</taxon>
        <taxon>Asterales</taxon>
        <taxon>Asteraceae</taxon>
        <taxon>Carduoideae</taxon>
        <taxon>Cardueae</taxon>
        <taxon>Centaureinae</taxon>
        <taxon>Centaurea</taxon>
    </lineage>
</organism>
<evidence type="ECO:0000313" key="2">
    <source>
        <dbReference type="EMBL" id="KAJ9567851.1"/>
    </source>
</evidence>
<gene>
    <name evidence="2" type="ORF">OSB04_003817</name>
</gene>
<sequence>MDGVPLKILGDELEMEIRRNGNEEMHRSSAIVANAVGRRGTKSIKEDNGGQGSHDNEAIEGDFPTFPTKSHLTLQKSDDITRHGEYQGAMASKTPYKNVMARIITAEALLKPYRAMAHFFEH</sequence>
<evidence type="ECO:0000313" key="3">
    <source>
        <dbReference type="Proteomes" id="UP001172457"/>
    </source>
</evidence>
<evidence type="ECO:0000256" key="1">
    <source>
        <dbReference type="SAM" id="MobiDB-lite"/>
    </source>
</evidence>
<feature type="region of interest" description="Disordered" evidence="1">
    <location>
        <begin position="36"/>
        <end position="70"/>
    </location>
</feature>